<evidence type="ECO:0000256" key="3">
    <source>
        <dbReference type="ARBA" id="ARBA00022643"/>
    </source>
</evidence>
<evidence type="ECO:0000313" key="6">
    <source>
        <dbReference type="EMBL" id="MPN13463.1"/>
    </source>
</evidence>
<dbReference type="SUPFAM" id="SSF51395">
    <property type="entry name" value="FMN-linked oxidoreductases"/>
    <property type="match status" value="1"/>
</dbReference>
<gene>
    <name evidence="6" type="primary">hmo_5</name>
    <name evidence="6" type="ORF">SDC9_160784</name>
</gene>
<feature type="domain" description="FMN hydroxy acid dehydrogenase" evidence="5">
    <location>
        <begin position="1"/>
        <end position="127"/>
    </location>
</feature>
<dbReference type="PANTHER" id="PTHR10578:SF107">
    <property type="entry name" value="2-HYDROXYACID OXIDASE 1"/>
    <property type="match status" value="1"/>
</dbReference>
<evidence type="ECO:0000256" key="2">
    <source>
        <dbReference type="ARBA" id="ARBA00022630"/>
    </source>
</evidence>
<dbReference type="AlphaFoldDB" id="A0A645FMN8"/>
<evidence type="ECO:0000259" key="5">
    <source>
        <dbReference type="PROSITE" id="PS51349"/>
    </source>
</evidence>
<keyword evidence="4 6" id="KW-0560">Oxidoreductase</keyword>
<dbReference type="Pfam" id="PF01070">
    <property type="entry name" value="FMN_dh"/>
    <property type="match status" value="1"/>
</dbReference>
<dbReference type="EMBL" id="VSSQ01059960">
    <property type="protein sequence ID" value="MPN13463.1"/>
    <property type="molecule type" value="Genomic_DNA"/>
</dbReference>
<comment type="caution">
    <text evidence="6">The sequence shown here is derived from an EMBL/GenBank/DDBJ whole genome shotgun (WGS) entry which is preliminary data.</text>
</comment>
<dbReference type="InterPro" id="IPR013785">
    <property type="entry name" value="Aldolase_TIM"/>
</dbReference>
<dbReference type="PANTHER" id="PTHR10578">
    <property type="entry name" value="S -2-HYDROXY-ACID OXIDASE-RELATED"/>
    <property type="match status" value="1"/>
</dbReference>
<comment type="cofactor">
    <cofactor evidence="1">
        <name>FMN</name>
        <dbReference type="ChEBI" id="CHEBI:58210"/>
    </cofactor>
</comment>
<keyword evidence="3" id="KW-0288">FMN</keyword>
<proteinExistence type="predicted"/>
<dbReference type="InterPro" id="IPR000262">
    <property type="entry name" value="FMN-dep_DH"/>
</dbReference>
<reference evidence="6" key="1">
    <citation type="submission" date="2019-08" db="EMBL/GenBank/DDBJ databases">
        <authorList>
            <person name="Kucharzyk K."/>
            <person name="Murdoch R.W."/>
            <person name="Higgins S."/>
            <person name="Loffler F."/>
        </authorList>
    </citation>
    <scope>NUCLEOTIDE SEQUENCE</scope>
</reference>
<evidence type="ECO:0000256" key="4">
    <source>
        <dbReference type="ARBA" id="ARBA00023002"/>
    </source>
</evidence>
<dbReference type="InterPro" id="IPR037396">
    <property type="entry name" value="FMN_HAD"/>
</dbReference>
<organism evidence="6">
    <name type="scientific">bioreactor metagenome</name>
    <dbReference type="NCBI Taxonomy" id="1076179"/>
    <lineage>
        <taxon>unclassified sequences</taxon>
        <taxon>metagenomes</taxon>
        <taxon>ecological metagenomes</taxon>
    </lineage>
</organism>
<protein>
    <submittedName>
        <fullName evidence="6">4-hydroxymandelate oxidase</fullName>
        <ecNumber evidence="6">1.1.3.46</ecNumber>
    </submittedName>
</protein>
<keyword evidence="2" id="KW-0285">Flavoprotein</keyword>
<dbReference type="Gene3D" id="3.20.20.70">
    <property type="entry name" value="Aldolase class I"/>
    <property type="match status" value="1"/>
</dbReference>
<accession>A0A645FMN8</accession>
<dbReference type="EC" id="1.1.3.46" evidence="6"/>
<dbReference type="PROSITE" id="PS51349">
    <property type="entry name" value="FMN_HYDROXY_ACID_DH_2"/>
    <property type="match status" value="1"/>
</dbReference>
<evidence type="ECO:0000256" key="1">
    <source>
        <dbReference type="ARBA" id="ARBA00001917"/>
    </source>
</evidence>
<name>A0A645FMN8_9ZZZZ</name>
<sequence length="127" mass="13306">MTAKGALKALEAGGHAIVVSSHGGRVMPSAPATCEVLPEIRAAVQDRLKIIVDGGIRTGADIFKALALGADAVMIGRPYVIAACGGQSEGVALYTEFLGEQLRNIMLMCGAANLKEITMEKIRMPLR</sequence>
<dbReference type="GO" id="GO:0016491">
    <property type="term" value="F:oxidoreductase activity"/>
    <property type="evidence" value="ECO:0007669"/>
    <property type="project" value="UniProtKB-KW"/>
</dbReference>